<dbReference type="InterPro" id="IPR001841">
    <property type="entry name" value="Znf_RING"/>
</dbReference>
<organism evidence="7">
    <name type="scientific">Rhipicephalus microplus</name>
    <name type="common">Cattle tick</name>
    <name type="synonym">Boophilus microplus</name>
    <dbReference type="NCBI Taxonomy" id="6941"/>
    <lineage>
        <taxon>Eukaryota</taxon>
        <taxon>Metazoa</taxon>
        <taxon>Ecdysozoa</taxon>
        <taxon>Arthropoda</taxon>
        <taxon>Chelicerata</taxon>
        <taxon>Arachnida</taxon>
        <taxon>Acari</taxon>
        <taxon>Parasitiformes</taxon>
        <taxon>Ixodida</taxon>
        <taxon>Ixodoidea</taxon>
        <taxon>Ixodidae</taxon>
        <taxon>Rhipicephalinae</taxon>
        <taxon>Rhipicephalus</taxon>
        <taxon>Boophilus</taxon>
    </lineage>
</organism>
<keyword evidence="1" id="KW-0479">Metal-binding</keyword>
<name>A0A6M2D5Q3_RHIMP</name>
<evidence type="ECO:0000256" key="1">
    <source>
        <dbReference type="ARBA" id="ARBA00022723"/>
    </source>
</evidence>
<keyword evidence="3" id="KW-0862">Zinc</keyword>
<dbReference type="InterPro" id="IPR013083">
    <property type="entry name" value="Znf_RING/FYVE/PHD"/>
</dbReference>
<dbReference type="InterPro" id="IPR017907">
    <property type="entry name" value="Znf_RING_CS"/>
</dbReference>
<dbReference type="PANTHER" id="PTHR10131">
    <property type="entry name" value="TNF RECEPTOR ASSOCIATED FACTOR"/>
    <property type="match status" value="1"/>
</dbReference>
<evidence type="ECO:0000259" key="6">
    <source>
        <dbReference type="PROSITE" id="PS50089"/>
    </source>
</evidence>
<dbReference type="CDD" id="cd16449">
    <property type="entry name" value="RING-HC"/>
    <property type="match status" value="1"/>
</dbReference>
<evidence type="ECO:0000256" key="5">
    <source>
        <dbReference type="SAM" id="Coils"/>
    </source>
</evidence>
<accession>A0A6M2D5Q3</accession>
<dbReference type="EMBL" id="GHWJ01007871">
    <property type="protein sequence ID" value="NOV40608.1"/>
    <property type="molecule type" value="Transcribed_RNA"/>
</dbReference>
<dbReference type="SUPFAM" id="SSF57850">
    <property type="entry name" value="RING/U-box"/>
    <property type="match status" value="1"/>
</dbReference>
<evidence type="ECO:0000256" key="3">
    <source>
        <dbReference type="ARBA" id="ARBA00022833"/>
    </source>
</evidence>
<dbReference type="Gene3D" id="3.30.40.10">
    <property type="entry name" value="Zinc/RING finger domain, C3HC4 (zinc finger)"/>
    <property type="match status" value="1"/>
</dbReference>
<feature type="coiled-coil region" evidence="5">
    <location>
        <begin position="169"/>
        <end position="196"/>
    </location>
</feature>
<dbReference type="PANTHER" id="PTHR10131:SF138">
    <property type="entry name" value="RE66324P"/>
    <property type="match status" value="1"/>
</dbReference>
<dbReference type="PROSITE" id="PS50089">
    <property type="entry name" value="ZF_RING_2"/>
    <property type="match status" value="1"/>
</dbReference>
<sequence length="572" mass="65028">MHQLCDSVSGANWRPMRFEDELTSIRYACCVCHVIPSTMVLLPCSHILCEQCVTGCVIQDGGSVCPLDAQPFCEDECQKLKLPAKTKQNMKAHCWNEVNGCQFVGTIETVLQHFDRDCIFHALQCRRCERRILRTDIAAHYVAGCSQNASGARDGQPSSQDRAFASSYGDAVLEKLSALQRQVNDLSRKADSVDFEAVSCGMTGIESNIASMITRHLKTGLEEVKLLVRDPLSDQLSSLQSQMNELVEQTRQHDTSEIQEVVRETRDSQKELKQDVQAMSQRIARMPSDVETTITKILTVQLREFKQALETWECEMKEQMSKLEAYLCTKLVDQQQCRQGALDSHNNGSTETEEFVAAAPLEKEEEIPLNMQERSIPLKLEMFVQETMKNMEFLRQQVYRHREELWVSSVTSYWDTHAVKLRNIHQNSFFEVTLKNAESIFSTVKGVSTVANLVEYRDMHIQIAFQKPARSPSHALLMKIDCIKTLGDSRFPFTKITLQMINIHTGKFIACKGWCQRQCDTCTEKNICHFVAGFVVEKALAKDGFIKDGELTLRIYFDKGYHYSPHAGDGYP</sequence>
<dbReference type="OrthoDB" id="10420047at2759"/>
<dbReference type="GO" id="GO:0009898">
    <property type="term" value="C:cytoplasmic side of plasma membrane"/>
    <property type="evidence" value="ECO:0007669"/>
    <property type="project" value="TreeGrafter"/>
</dbReference>
<evidence type="ECO:0000256" key="2">
    <source>
        <dbReference type="ARBA" id="ARBA00022771"/>
    </source>
</evidence>
<feature type="coiled-coil region" evidence="5">
    <location>
        <begin position="262"/>
        <end position="322"/>
    </location>
</feature>
<dbReference type="GO" id="GO:0005164">
    <property type="term" value="F:tumor necrosis factor receptor binding"/>
    <property type="evidence" value="ECO:0007669"/>
    <property type="project" value="TreeGrafter"/>
</dbReference>
<keyword evidence="5" id="KW-0175">Coiled coil</keyword>
<keyword evidence="2 4" id="KW-0863">Zinc-finger</keyword>
<protein>
    <submittedName>
        <fullName evidence="7">Putative tnf receptor-associated factor 6 ovary overexpressed</fullName>
    </submittedName>
</protein>
<dbReference type="GO" id="GO:0008270">
    <property type="term" value="F:zinc ion binding"/>
    <property type="evidence" value="ECO:0007669"/>
    <property type="project" value="UniProtKB-KW"/>
</dbReference>
<dbReference type="SUPFAM" id="SSF49599">
    <property type="entry name" value="TRAF domain-like"/>
    <property type="match status" value="1"/>
</dbReference>
<evidence type="ECO:0000313" key="7">
    <source>
        <dbReference type="EMBL" id="NOV40608.1"/>
    </source>
</evidence>
<proteinExistence type="predicted"/>
<keyword evidence="7" id="KW-0675">Receptor</keyword>
<dbReference type="VEuPathDB" id="VectorBase:LOC119176117"/>
<dbReference type="PROSITE" id="PS00518">
    <property type="entry name" value="ZF_RING_1"/>
    <property type="match status" value="1"/>
</dbReference>
<reference evidence="7" key="1">
    <citation type="submission" date="2019-09" db="EMBL/GenBank/DDBJ databases">
        <title>Organ-specific transcriptomic study of the physiology of the cattle tick, Rhipicephalus microplus.</title>
        <authorList>
            <person name="Tirloni L."/>
            <person name="Braz G."/>
            <person name="Gandara A.C.P."/>
            <person name="Sabadin G.A."/>
            <person name="da Silva R.M."/>
            <person name="Guizzo M.G."/>
            <person name="Machado J.A."/>
            <person name="Costa E.P."/>
            <person name="Gomes H.F."/>
            <person name="Moraes J."/>
            <person name="Mota M.B.S."/>
            <person name="Mesquita R.D."/>
            <person name="Alvarenga P.H."/>
            <person name="Alves F."/>
            <person name="Seixas A."/>
            <person name="da Fonseca R.N."/>
            <person name="Fogaca A."/>
            <person name="Logullo C."/>
            <person name="Tanaka A."/>
            <person name="Daffre S."/>
            <person name="Termignoni C."/>
            <person name="Vaz I.S.Jr."/>
            <person name="Oliveira P.L."/>
            <person name="Ribeiro J.M."/>
        </authorList>
    </citation>
    <scope>NUCLEOTIDE SEQUENCE</scope>
    <source>
        <strain evidence="7">Porto Alegre</strain>
    </source>
</reference>
<dbReference type="AlphaFoldDB" id="A0A6M2D5Q3"/>
<dbReference type="GO" id="GO:0043122">
    <property type="term" value="P:regulation of canonical NF-kappaB signal transduction"/>
    <property type="evidence" value="ECO:0007669"/>
    <property type="project" value="TreeGrafter"/>
</dbReference>
<feature type="domain" description="RING-type" evidence="6">
    <location>
        <begin position="29"/>
        <end position="68"/>
    </location>
</feature>
<evidence type="ECO:0000256" key="4">
    <source>
        <dbReference type="PROSITE-ProRule" id="PRU00175"/>
    </source>
</evidence>